<comment type="similarity">
    <text evidence="1">Belongs to the MIT1/WOR1 family.</text>
</comment>
<sequence length="449" mass="49616">MSTGNQGVPLQPTYKGLIANTLDALILFEACLNGQLNHVHRRPHDRERESLIRSGNVFIYEENASGIKRWTDGNHWSPSRILGNFLLYRELDRPFAPGEKKRANRRKKSDAGIGKPEGSGPGTRTVNGTAPAGADGPLAYHKEIDRSLIGSLVDSYAFKEDGLVKKTVSVRWNGIPHHLVAYYTVADAQSGRLMTPRQTPELGAIIPRSGLIQNQDFRVPVDQDDIVSDDFAGFMMKYMQYPRELPYPGNPCPRSMSVPTIPHYPGSHGFPVPQPQPQIGGLIPGLTAGYYMQPNQHGYVDPVRSQSTSVASMNGYTQPMTLMDNGTINHVPRRHSATYEPQANPAADPALSPLPTIPEARNTGGQEYFHSAFQFGQRQPSVAVSPEHDLFDTTTRDLVDEPLVSFDRSSQALDMDDVDRNWFSSELENTQPQFLGGSQAGWPRGVSRT</sequence>
<feature type="region of interest" description="Disordered" evidence="2">
    <location>
        <begin position="98"/>
        <end position="137"/>
    </location>
</feature>
<reference evidence="3" key="1">
    <citation type="submission" date="2022-07" db="EMBL/GenBank/DDBJ databases">
        <title>Fungi with potential for degradation of polypropylene.</title>
        <authorList>
            <person name="Gostincar C."/>
        </authorList>
    </citation>
    <scope>NUCLEOTIDE SEQUENCE</scope>
    <source>
        <strain evidence="3">EXF-13308</strain>
    </source>
</reference>
<dbReference type="Pfam" id="PF09729">
    <property type="entry name" value="Gti1_Pac2"/>
    <property type="match status" value="1"/>
</dbReference>
<dbReference type="PANTHER" id="PTHR28027:SF2">
    <property type="entry name" value="TRANSCRIPTIONAL REGULATOR MIT1"/>
    <property type="match status" value="1"/>
</dbReference>
<organism evidence="3 4">
    <name type="scientific">Pleurostoma richardsiae</name>
    <dbReference type="NCBI Taxonomy" id="41990"/>
    <lineage>
        <taxon>Eukaryota</taxon>
        <taxon>Fungi</taxon>
        <taxon>Dikarya</taxon>
        <taxon>Ascomycota</taxon>
        <taxon>Pezizomycotina</taxon>
        <taxon>Sordariomycetes</taxon>
        <taxon>Sordariomycetidae</taxon>
        <taxon>Calosphaeriales</taxon>
        <taxon>Pleurostomataceae</taxon>
        <taxon>Pleurostoma</taxon>
    </lineage>
</organism>
<name>A0AA38VTP5_9PEZI</name>
<feature type="region of interest" description="Disordered" evidence="2">
    <location>
        <begin position="429"/>
        <end position="449"/>
    </location>
</feature>
<comment type="caution">
    <text evidence="3">The sequence shown here is derived from an EMBL/GenBank/DDBJ whole genome shotgun (WGS) entry which is preliminary data.</text>
</comment>
<proteinExistence type="inferred from homology"/>
<protein>
    <submittedName>
        <fullName evidence="3">Gti1/Pac2 family protein</fullName>
    </submittedName>
</protein>
<dbReference type="AlphaFoldDB" id="A0AA38VTP5"/>
<dbReference type="EMBL" id="JANBVO010000007">
    <property type="protein sequence ID" value="KAJ9150661.1"/>
    <property type="molecule type" value="Genomic_DNA"/>
</dbReference>
<dbReference type="InterPro" id="IPR018608">
    <property type="entry name" value="Gti1/Pac2"/>
</dbReference>
<gene>
    <name evidence="3" type="ORF">NKR23_g3574</name>
</gene>
<evidence type="ECO:0000313" key="4">
    <source>
        <dbReference type="Proteomes" id="UP001174694"/>
    </source>
</evidence>
<evidence type="ECO:0000256" key="2">
    <source>
        <dbReference type="SAM" id="MobiDB-lite"/>
    </source>
</evidence>
<evidence type="ECO:0000313" key="3">
    <source>
        <dbReference type="EMBL" id="KAJ9150661.1"/>
    </source>
</evidence>
<keyword evidence="4" id="KW-1185">Reference proteome</keyword>
<dbReference type="GO" id="GO:0003677">
    <property type="term" value="F:DNA binding"/>
    <property type="evidence" value="ECO:0007669"/>
    <property type="project" value="TreeGrafter"/>
</dbReference>
<evidence type="ECO:0000256" key="1">
    <source>
        <dbReference type="ARBA" id="ARBA00008359"/>
    </source>
</evidence>
<dbReference type="PANTHER" id="PTHR28027">
    <property type="entry name" value="TRANSCRIPTIONAL REGULATOR MIT1"/>
    <property type="match status" value="1"/>
</dbReference>
<dbReference type="Proteomes" id="UP001174694">
    <property type="component" value="Unassembled WGS sequence"/>
</dbReference>
<accession>A0AA38VTP5</accession>